<keyword evidence="3" id="KW-1185">Reference proteome</keyword>
<dbReference type="Gene3D" id="3.40.630.30">
    <property type="match status" value="1"/>
</dbReference>
<name>A0ABW9U091_9BACL</name>
<evidence type="ECO:0000313" key="3">
    <source>
        <dbReference type="Proteomes" id="UP000467637"/>
    </source>
</evidence>
<dbReference type="SUPFAM" id="SSF55729">
    <property type="entry name" value="Acyl-CoA N-acyltransferases (Nat)"/>
    <property type="match status" value="1"/>
</dbReference>
<accession>A0ABW9U091</accession>
<comment type="caution">
    <text evidence="2">The sequence shown here is derived from an EMBL/GenBank/DDBJ whole genome shotgun (WGS) entry which is preliminary data.</text>
</comment>
<dbReference type="Proteomes" id="UP000467637">
    <property type="component" value="Unassembled WGS sequence"/>
</dbReference>
<gene>
    <name evidence="2" type="ORF">GON05_02510</name>
</gene>
<proteinExistence type="predicted"/>
<dbReference type="PROSITE" id="PS51186">
    <property type="entry name" value="GNAT"/>
    <property type="match status" value="1"/>
</dbReference>
<evidence type="ECO:0000259" key="1">
    <source>
        <dbReference type="PROSITE" id="PS51186"/>
    </source>
</evidence>
<feature type="domain" description="N-acetyltransferase" evidence="1">
    <location>
        <begin position="27"/>
        <end position="185"/>
    </location>
</feature>
<dbReference type="CDD" id="cd04301">
    <property type="entry name" value="NAT_SF"/>
    <property type="match status" value="1"/>
</dbReference>
<dbReference type="Pfam" id="PF00583">
    <property type="entry name" value="Acetyltransf_1"/>
    <property type="match status" value="1"/>
</dbReference>
<evidence type="ECO:0000313" key="2">
    <source>
        <dbReference type="EMBL" id="MVQ33512.1"/>
    </source>
</evidence>
<sequence length="190" mass="22431">MNISNTVRQQSGMAHYLFPDERGELDMQVHELTTERDAQRITEFYLSSSSFDDQRHTPGELEHFRNAPLLSLTQRNHWHWFIENEAGEIIAVTSCKENEHQSGGYLWDYLAVHRDYRRHGFAKVLFQALETFSREAGGRYILTYTCDLPEYQPIQKMFRANGFELIGTYPNYYYEGEARLAFYKPLIEDK</sequence>
<dbReference type="InterPro" id="IPR016181">
    <property type="entry name" value="Acyl_CoA_acyltransferase"/>
</dbReference>
<reference evidence="2 3" key="1">
    <citation type="submission" date="2019-12" db="EMBL/GenBank/DDBJ databases">
        <authorList>
            <person name="Huq M.A."/>
        </authorList>
    </citation>
    <scope>NUCLEOTIDE SEQUENCE [LARGE SCALE GENOMIC DNA]</scope>
    <source>
        <strain evidence="2 3">MAH-34</strain>
    </source>
</reference>
<dbReference type="InterPro" id="IPR000182">
    <property type="entry name" value="GNAT_dom"/>
</dbReference>
<dbReference type="EMBL" id="WSEM01000004">
    <property type="protein sequence ID" value="MVQ33512.1"/>
    <property type="molecule type" value="Genomic_DNA"/>
</dbReference>
<protein>
    <submittedName>
        <fullName evidence="2">GNAT family N-acetyltransferase</fullName>
    </submittedName>
</protein>
<organism evidence="2 3">
    <name type="scientific">Paenibacillus anseongense</name>
    <dbReference type="NCBI Taxonomy" id="2682845"/>
    <lineage>
        <taxon>Bacteria</taxon>
        <taxon>Bacillati</taxon>
        <taxon>Bacillota</taxon>
        <taxon>Bacilli</taxon>
        <taxon>Bacillales</taxon>
        <taxon>Paenibacillaceae</taxon>
        <taxon>Paenibacillus</taxon>
    </lineage>
</organism>